<dbReference type="InterPro" id="IPR011989">
    <property type="entry name" value="ARM-like"/>
</dbReference>
<protein>
    <submittedName>
        <fullName evidence="7">Ribosomal RNA-processing protein 12</fullName>
    </submittedName>
</protein>
<dbReference type="InterPro" id="IPR052087">
    <property type="entry name" value="RRP12"/>
</dbReference>
<comment type="caution">
    <text evidence="7">The sequence shown here is derived from an EMBL/GenBank/DDBJ whole genome shotgun (WGS) entry which is preliminary data.</text>
</comment>
<evidence type="ECO:0000313" key="8">
    <source>
        <dbReference type="Proteomes" id="UP000199727"/>
    </source>
</evidence>
<dbReference type="PANTHER" id="PTHR48287:SF1">
    <property type="entry name" value="ARM REPEAT SUPERFAMILY PROTEIN"/>
    <property type="match status" value="1"/>
</dbReference>
<evidence type="ECO:0000259" key="5">
    <source>
        <dbReference type="Pfam" id="PF08161"/>
    </source>
</evidence>
<dbReference type="InterPro" id="IPR012978">
    <property type="entry name" value="HEAT_RRP12"/>
</dbReference>
<dbReference type="PANTHER" id="PTHR48287">
    <property type="entry name" value="ARM REPEAT SUPERFAMILY PROTEIN"/>
    <property type="match status" value="1"/>
</dbReference>
<dbReference type="Pfam" id="PF25772">
    <property type="entry name" value="HEAT_RRP12_N"/>
    <property type="match status" value="1"/>
</dbReference>
<gene>
    <name evidence="7" type="ORF">C361_06688</name>
</gene>
<dbReference type="GO" id="GO:0005634">
    <property type="term" value="C:nucleus"/>
    <property type="evidence" value="ECO:0007669"/>
    <property type="project" value="UniProtKB-SubCell"/>
</dbReference>
<dbReference type="Gene3D" id="1.25.10.10">
    <property type="entry name" value="Leucine-rich Repeat Variant"/>
    <property type="match status" value="1"/>
</dbReference>
<dbReference type="InterPro" id="IPR016024">
    <property type="entry name" value="ARM-type_fold"/>
</dbReference>
<dbReference type="EMBL" id="AMKT01000101">
    <property type="protein sequence ID" value="OXG10656.1"/>
    <property type="molecule type" value="Genomic_DNA"/>
</dbReference>
<evidence type="ECO:0000313" key="7">
    <source>
        <dbReference type="EMBL" id="OXG10656.1"/>
    </source>
</evidence>
<proteinExistence type="inferred from homology"/>
<feature type="compositionally biased region" description="Basic and acidic residues" evidence="4">
    <location>
        <begin position="1156"/>
        <end position="1170"/>
    </location>
</feature>
<feature type="compositionally biased region" description="Low complexity" evidence="4">
    <location>
        <begin position="1110"/>
        <end position="1119"/>
    </location>
</feature>
<dbReference type="SUPFAM" id="SSF48371">
    <property type="entry name" value="ARM repeat"/>
    <property type="match status" value="1"/>
</dbReference>
<feature type="domain" description="RRP12 N-terminal HEAT" evidence="6">
    <location>
        <begin position="55"/>
        <end position="278"/>
    </location>
</feature>
<name>A0A854Q4F7_CRYNE</name>
<keyword evidence="3" id="KW-0539">Nucleus</keyword>
<reference evidence="7 8" key="1">
    <citation type="submission" date="2017-06" db="EMBL/GenBank/DDBJ databases">
        <title>Global population genomics of the pathogenic fungus Cryptococcus neoformans var. grubii.</title>
        <authorList>
            <person name="Cuomo C."/>
            <person name="Litvintseva A."/>
            <person name="Chen Y."/>
            <person name="Young S."/>
            <person name="Zeng Q."/>
            <person name="Chapman S."/>
            <person name="Gujja S."/>
            <person name="Saif S."/>
            <person name="Birren B."/>
        </authorList>
    </citation>
    <scope>NUCLEOTIDE SEQUENCE [LARGE SCALE GENOMIC DNA]</scope>
    <source>
        <strain evidence="7 8">Tu259-1</strain>
    </source>
</reference>
<dbReference type="Pfam" id="PF08161">
    <property type="entry name" value="RRP12_HEAT"/>
    <property type="match status" value="1"/>
</dbReference>
<feature type="domain" description="RRP12 HEAT" evidence="5">
    <location>
        <begin position="442"/>
        <end position="720"/>
    </location>
</feature>
<sequence length="1349" mass="146904">MNDFVRTFRSSPCFISKISFESSFRRMSSTDFAAELEKVRRLTGSQLAHQSKPAQLLVAIESTITSTLNTPPPHSSTAYFASLLQCLEKACADEVGDDEDMAETENMGQGALIPATLYLLAIVVPESPNQVVLSKLSPLLECILPLYDSALEHPPALRSLLQITTAVVLLAPPQLLSSSPLLKKAWNYLLELNLDPRPKVRHLAQEGVRKVLTTPIPPKVVAGQHPYLARAREWVMNVLEEEVKTGGARGKKARFADAEDMEGKKAIWVVQGLRGWVAVWGDEQLSALSSTLLSLPPLPHLTPQIYSLLALLLSPPPSDAASPTPSVLTNLPTILDSLLSSPPSAGDIPTYLSAIAGALIKMSLQDPTSLATYLPKAWNLLFKEILLAPNAPKPVVEAAVSALGQGGLIRYCIIDDQILATLSYVRGGSHLPGARQKGRAPFLWKLLSSLTSALGSNPVRLPHLLKLLESLISRLRLRVLPFGSNPGAPAKADPSGRAPAAAQELLMDLIKEVGDLRSQRGFEWKDEVDGVVGIAIEVVGVQGVLEVLPLNIEPDASGTPPQPGRAHLLPLIRSHNTNSSLSFFSSYFRPLSERLFSLKVAAEERGRAQEAKIWEVVVGQIWDCFPGFCDMPRDMKDGLDASFLGLLTSLLYTQPTLLPSLLKGLSLLISSTTRLASSAAPQEELLKQFGVSQIDAQANMALLKSLAKDMVSVLLNVFSKMPRESRGMVGDVIGHWVGIMEPSDLVETYQTVTTHLSNALSVPPAPANAGESPISHTMLDLLIIFVPQLPLAQSLALFNASSTPSLLHHRDATVQKKSYRLLKRLLESPTLAPTLTPASYAEFVSKLLSSQPHIGPGAQRDRLQLLTTLVNVLPQDGLGVLPELVSEAVLGTKEVNEKARDAGFELVVEMGKKMAKGGKVNRAEGEEDGEVENTSVDASAEEYLTMVAAGLTGTTPHMISASINALSRLLFEFKDQVSDQTISELLSTLTIFLTSKNREIVKSALGFAKVTIVSLPIATLRPHLPQLVPALLGWVHDHKNHFKSKTIHIFERLIRRFGFDEVYANAGEKVEEKKVLIGIRKRKERAKKKRAGKGDEEEGDKRQSMGNAFDDILYNSDSDLSSDEDEDAPAKGRTQAQGKGQVKGKRAQQQQQQQQQRERREKGGDVYIRNDEDEPMDLLSRSIAGGVSTNNPALQVPRRKPGQLASKFQTDKSGKLIITDDNSADEADPSASAGAAFMANVANTTADGTYRDSRGNLKFNRNTKRAREAEGDILRGLDEEDAKKENKLRERKKMRKQLGEEFRAKRAGGDIKREGGPDPYSYVPLGQTAGKKGKKGNFNLTNKKKGSRG</sequence>
<feature type="compositionally biased region" description="Basic and acidic residues" evidence="4">
    <location>
        <begin position="1297"/>
        <end position="1316"/>
    </location>
</feature>
<dbReference type="InterPro" id="IPR057860">
    <property type="entry name" value="HEAT_RRP12_N"/>
</dbReference>
<dbReference type="OrthoDB" id="2192888at2759"/>
<organism evidence="7 8">
    <name type="scientific">Cryptococcus neoformans Tu259-1</name>
    <dbReference type="NCBI Taxonomy" id="1230072"/>
    <lineage>
        <taxon>Eukaryota</taxon>
        <taxon>Fungi</taxon>
        <taxon>Dikarya</taxon>
        <taxon>Basidiomycota</taxon>
        <taxon>Agaricomycotina</taxon>
        <taxon>Tremellomycetes</taxon>
        <taxon>Tremellales</taxon>
        <taxon>Cryptococcaceae</taxon>
        <taxon>Cryptococcus</taxon>
        <taxon>Cryptococcus neoformans species complex</taxon>
    </lineage>
</organism>
<evidence type="ECO:0000256" key="1">
    <source>
        <dbReference type="ARBA" id="ARBA00004123"/>
    </source>
</evidence>
<evidence type="ECO:0000256" key="2">
    <source>
        <dbReference type="ARBA" id="ARBA00007690"/>
    </source>
</evidence>
<accession>A0A854Q4F7</accession>
<evidence type="ECO:0000259" key="6">
    <source>
        <dbReference type="Pfam" id="PF25772"/>
    </source>
</evidence>
<comment type="subcellular location">
    <subcellularLocation>
        <location evidence="1">Nucleus</location>
    </subcellularLocation>
</comment>
<comment type="similarity">
    <text evidence="2">Belongs to the RRP12 family.</text>
</comment>
<dbReference type="Proteomes" id="UP000199727">
    <property type="component" value="Unassembled WGS sequence"/>
</dbReference>
<feature type="region of interest" description="Disordered" evidence="4">
    <location>
        <begin position="1084"/>
        <end position="1211"/>
    </location>
</feature>
<evidence type="ECO:0000256" key="3">
    <source>
        <dbReference type="ARBA" id="ARBA00023242"/>
    </source>
</evidence>
<feature type="compositionally biased region" description="Basic and acidic residues" evidence="4">
    <location>
        <begin position="1265"/>
        <end position="1288"/>
    </location>
</feature>
<feature type="region of interest" description="Disordered" evidence="4">
    <location>
        <begin position="1261"/>
        <end position="1349"/>
    </location>
</feature>
<evidence type="ECO:0000256" key="4">
    <source>
        <dbReference type="SAM" id="MobiDB-lite"/>
    </source>
</evidence>